<evidence type="ECO:0000256" key="1">
    <source>
        <dbReference type="SAM" id="MobiDB-lite"/>
    </source>
</evidence>
<dbReference type="AlphaFoldDB" id="K0T6H2"/>
<evidence type="ECO:0000313" key="2">
    <source>
        <dbReference type="EMBL" id="EJK66037.1"/>
    </source>
</evidence>
<feature type="region of interest" description="Disordered" evidence="1">
    <location>
        <begin position="60"/>
        <end position="115"/>
    </location>
</feature>
<dbReference type="EMBL" id="AGNL01015312">
    <property type="protein sequence ID" value="EJK66037.1"/>
    <property type="molecule type" value="Genomic_DNA"/>
</dbReference>
<organism evidence="2 3">
    <name type="scientific">Thalassiosira oceanica</name>
    <name type="common">Marine diatom</name>
    <dbReference type="NCBI Taxonomy" id="159749"/>
    <lineage>
        <taxon>Eukaryota</taxon>
        <taxon>Sar</taxon>
        <taxon>Stramenopiles</taxon>
        <taxon>Ochrophyta</taxon>
        <taxon>Bacillariophyta</taxon>
        <taxon>Coscinodiscophyceae</taxon>
        <taxon>Thalassiosirophycidae</taxon>
        <taxon>Thalassiosirales</taxon>
        <taxon>Thalassiosiraceae</taxon>
        <taxon>Thalassiosira</taxon>
    </lineage>
</organism>
<feature type="region of interest" description="Disordered" evidence="1">
    <location>
        <begin position="1"/>
        <end position="27"/>
    </location>
</feature>
<comment type="caution">
    <text evidence="2">The sequence shown here is derived from an EMBL/GenBank/DDBJ whole genome shotgun (WGS) entry which is preliminary data.</text>
</comment>
<accession>K0T6H2</accession>
<feature type="compositionally biased region" description="Basic and acidic residues" evidence="1">
    <location>
        <begin position="14"/>
        <end position="23"/>
    </location>
</feature>
<gene>
    <name evidence="2" type="ORF">THAOC_13066</name>
</gene>
<proteinExistence type="predicted"/>
<reference evidence="2 3" key="1">
    <citation type="journal article" date="2012" name="Genome Biol.">
        <title>Genome and low-iron response of an oceanic diatom adapted to chronic iron limitation.</title>
        <authorList>
            <person name="Lommer M."/>
            <person name="Specht M."/>
            <person name="Roy A.S."/>
            <person name="Kraemer L."/>
            <person name="Andreson R."/>
            <person name="Gutowska M.A."/>
            <person name="Wolf J."/>
            <person name="Bergner S.V."/>
            <person name="Schilhabel M.B."/>
            <person name="Klostermeier U.C."/>
            <person name="Beiko R.G."/>
            <person name="Rosenstiel P."/>
            <person name="Hippler M."/>
            <person name="Laroche J."/>
        </authorList>
    </citation>
    <scope>NUCLEOTIDE SEQUENCE [LARGE SCALE GENOMIC DNA]</scope>
    <source>
        <strain evidence="2 3">CCMP1005</strain>
    </source>
</reference>
<keyword evidence="3" id="KW-1185">Reference proteome</keyword>
<protein>
    <submittedName>
        <fullName evidence="2">Uncharacterized protein</fullName>
    </submittedName>
</protein>
<name>K0T6H2_THAOC</name>
<evidence type="ECO:0000313" key="3">
    <source>
        <dbReference type="Proteomes" id="UP000266841"/>
    </source>
</evidence>
<feature type="compositionally biased region" description="Polar residues" evidence="1">
    <location>
        <begin position="70"/>
        <end position="86"/>
    </location>
</feature>
<sequence length="315" mass="34078">MFAVSGGGKGARGKGLEKRCEVARKRRLPIKKRHLRYDKSTHAPCKKVAAAAAAAAAAAKCHHSTHPNHDSVNASGRQPRTVSPAKTPSKKQNKVSNPYLRGARDQGAGNKTVDNTMTPNQVLMALGRGCAIAGCQVKNCYGKLCLKGTGMCPVCGEKGKCPAVRTGKYNQCGNIVKFGHRMNDAVKSYGYCTRCLAPWRFGTHHTQGKDDDCVIHSRLQRIVLEKKPPRQSLEGFVTSIVSSPGSYNEFLCTVVAPMIKEKTSVQAVPGTADSNKGVEWQQPTECMPLVSYDRQNTVILSLFILGNQPQALNST</sequence>
<feature type="compositionally biased region" description="Gly residues" evidence="1">
    <location>
        <begin position="1"/>
        <end position="10"/>
    </location>
</feature>
<dbReference type="Proteomes" id="UP000266841">
    <property type="component" value="Unassembled WGS sequence"/>
</dbReference>